<feature type="region of interest" description="Disordered" evidence="1">
    <location>
        <begin position="362"/>
        <end position="381"/>
    </location>
</feature>
<feature type="region of interest" description="Disordered" evidence="1">
    <location>
        <begin position="1"/>
        <end position="20"/>
    </location>
</feature>
<name>A0AAW0NEP2_9GOBI</name>
<feature type="region of interest" description="Disordered" evidence="1">
    <location>
        <begin position="334"/>
        <end position="355"/>
    </location>
</feature>
<feature type="domain" description="U1-type" evidence="2">
    <location>
        <begin position="385"/>
        <end position="419"/>
    </location>
</feature>
<evidence type="ECO:0000313" key="3">
    <source>
        <dbReference type="EMBL" id="KAK7896016.1"/>
    </source>
</evidence>
<dbReference type="AlphaFoldDB" id="A0AAW0NEP2"/>
<dbReference type="SMART" id="SM00451">
    <property type="entry name" value="ZnF_U1"/>
    <property type="match status" value="1"/>
</dbReference>
<evidence type="ECO:0000313" key="4">
    <source>
        <dbReference type="Proteomes" id="UP001460270"/>
    </source>
</evidence>
<accession>A0AAW0NEP2</accession>
<dbReference type="GO" id="GO:0003676">
    <property type="term" value="F:nucleic acid binding"/>
    <property type="evidence" value="ECO:0007669"/>
    <property type="project" value="InterPro"/>
</dbReference>
<dbReference type="InterPro" id="IPR036236">
    <property type="entry name" value="Znf_C2H2_sf"/>
</dbReference>
<dbReference type="Proteomes" id="UP001460270">
    <property type="component" value="Unassembled WGS sequence"/>
</dbReference>
<dbReference type="GO" id="GO:0005634">
    <property type="term" value="C:nucleus"/>
    <property type="evidence" value="ECO:0007669"/>
    <property type="project" value="TreeGrafter"/>
</dbReference>
<feature type="region of interest" description="Disordered" evidence="1">
    <location>
        <begin position="29"/>
        <end position="99"/>
    </location>
</feature>
<feature type="compositionally biased region" description="Basic residues" evidence="1">
    <location>
        <begin position="1"/>
        <end position="10"/>
    </location>
</feature>
<dbReference type="GO" id="GO:0008270">
    <property type="term" value="F:zinc ion binding"/>
    <property type="evidence" value="ECO:0007669"/>
    <property type="project" value="InterPro"/>
</dbReference>
<feature type="compositionally biased region" description="Low complexity" evidence="1">
    <location>
        <begin position="11"/>
        <end position="20"/>
    </location>
</feature>
<dbReference type="InterPro" id="IPR056345">
    <property type="entry name" value="Znf-C2H2_CIZ1"/>
</dbReference>
<dbReference type="Pfam" id="PF23330">
    <property type="entry name" value="zf-C2H2_14"/>
    <property type="match status" value="1"/>
</dbReference>
<dbReference type="InterPro" id="IPR003604">
    <property type="entry name" value="Matrin/U1-like-C_Znf_C2H2"/>
</dbReference>
<reference evidence="4" key="1">
    <citation type="submission" date="2024-04" db="EMBL/GenBank/DDBJ databases">
        <title>Salinicola lusitanus LLJ914,a marine bacterium isolated from the Okinawa Trough.</title>
        <authorList>
            <person name="Li J."/>
        </authorList>
    </citation>
    <scope>NUCLEOTIDE SEQUENCE [LARGE SCALE GENOMIC DNA]</scope>
</reference>
<feature type="compositionally biased region" description="Pro residues" evidence="1">
    <location>
        <begin position="33"/>
        <end position="42"/>
    </location>
</feature>
<comment type="caution">
    <text evidence="3">The sequence shown here is derived from an EMBL/GenBank/DDBJ whole genome shotgun (WGS) entry which is preliminary data.</text>
</comment>
<protein>
    <recommendedName>
        <fullName evidence="2">U1-type domain-containing protein</fullName>
    </recommendedName>
</protein>
<dbReference type="Gene3D" id="3.30.160.60">
    <property type="entry name" value="Classic Zinc Finger"/>
    <property type="match status" value="1"/>
</dbReference>
<dbReference type="SUPFAM" id="SSF57667">
    <property type="entry name" value="beta-beta-alpha zinc fingers"/>
    <property type="match status" value="1"/>
</dbReference>
<feature type="compositionally biased region" description="Low complexity" evidence="1">
    <location>
        <begin position="188"/>
        <end position="199"/>
    </location>
</feature>
<evidence type="ECO:0000256" key="1">
    <source>
        <dbReference type="SAM" id="MobiDB-lite"/>
    </source>
</evidence>
<dbReference type="PANTHER" id="PTHR15491">
    <property type="match status" value="1"/>
</dbReference>
<gene>
    <name evidence="3" type="ORF">WMY93_021341</name>
</gene>
<sequence>MFNPHIHHQHQQQQHQFQQHLRQLQQLFHHQQQPPPPPPPQPSAARHVPHPHQTPQPPAARHVPHPHQTPQPPAARHVPHPHQTPRAIPVPHQGPPPPRMVNLCQTTQTTIIAPNPMLQGALLMQQMQGNMRGFAMGGQQFRQFFAAGARSSLLGPIPMGVAIKSPMMGFPPARPVYPHVRYYNNNSSVPGSSSASSNNTEAAARQSEKRDIEQVTQDLTEDQPGPSTATEANDAGNIVNPNDGDGCCTLSEEQLEEPVMKKQKTHGFEEIVEQPAVSVSVAEADCEILSSDNESQPEGIALLYFYFLVPFEASVDYDFFAEAGSVVGSEVLESENENTAAEAQESLALPGDEPVDLPMMEEQEEDSLLPVESQEEEEEDVDEGTNKFYCYLCSITCHNQQNFRNHMNSISHQQRMMEIQHMSNACLVTLLPRLQDSLQGTAKDGEKKSELKRWCATCQTHFTSSVMITARRRSTK</sequence>
<evidence type="ECO:0000259" key="2">
    <source>
        <dbReference type="SMART" id="SM00451"/>
    </source>
</evidence>
<feature type="region of interest" description="Disordered" evidence="1">
    <location>
        <begin position="188"/>
        <end position="243"/>
    </location>
</feature>
<proteinExistence type="predicted"/>
<keyword evidence="4" id="KW-1185">Reference proteome</keyword>
<dbReference type="EMBL" id="JBBPFD010000015">
    <property type="protein sequence ID" value="KAK7896016.1"/>
    <property type="molecule type" value="Genomic_DNA"/>
</dbReference>
<dbReference type="InterPro" id="IPR026811">
    <property type="entry name" value="CIZ1"/>
</dbReference>
<organism evidence="3 4">
    <name type="scientific">Mugilogobius chulae</name>
    <name type="common">yellowstripe goby</name>
    <dbReference type="NCBI Taxonomy" id="88201"/>
    <lineage>
        <taxon>Eukaryota</taxon>
        <taxon>Metazoa</taxon>
        <taxon>Chordata</taxon>
        <taxon>Craniata</taxon>
        <taxon>Vertebrata</taxon>
        <taxon>Euteleostomi</taxon>
        <taxon>Actinopterygii</taxon>
        <taxon>Neopterygii</taxon>
        <taxon>Teleostei</taxon>
        <taxon>Neoteleostei</taxon>
        <taxon>Acanthomorphata</taxon>
        <taxon>Gobiaria</taxon>
        <taxon>Gobiiformes</taxon>
        <taxon>Gobioidei</taxon>
        <taxon>Gobiidae</taxon>
        <taxon>Gobionellinae</taxon>
        <taxon>Mugilogobius</taxon>
    </lineage>
</organism>
<dbReference type="PANTHER" id="PTHR15491:SF12">
    <property type="entry name" value="CDKN1A INTERACTING ZINC FINGER PROTEIN 1B ISOFORM X1-RELATED"/>
    <property type="match status" value="1"/>
</dbReference>